<keyword evidence="3 7" id="KW-0813">Transport</keyword>
<dbReference type="GO" id="GO:0006612">
    <property type="term" value="P:protein targeting to membrane"/>
    <property type="evidence" value="ECO:0007669"/>
    <property type="project" value="TreeGrafter"/>
</dbReference>
<dbReference type="Pfam" id="PF07200">
    <property type="entry name" value="Mod_r"/>
    <property type="match status" value="1"/>
</dbReference>
<reference evidence="10 11" key="1">
    <citation type="submission" date="2024-01" db="EMBL/GenBank/DDBJ databases">
        <authorList>
            <person name="Alioto T."/>
            <person name="Alioto T."/>
            <person name="Gomez Garrido J."/>
        </authorList>
    </citation>
    <scope>NUCLEOTIDE SEQUENCE [LARGE SCALE GENOMIC DNA]</scope>
</reference>
<proteinExistence type="inferred from homology"/>
<evidence type="ECO:0000256" key="1">
    <source>
        <dbReference type="ARBA" id="ARBA00004633"/>
    </source>
</evidence>
<evidence type="ECO:0000259" key="9">
    <source>
        <dbReference type="PROSITE" id="PS51314"/>
    </source>
</evidence>
<comment type="subcellular location">
    <subcellularLocation>
        <location evidence="1">Late endosome membrane</location>
        <topology evidence="1">Peripheral membrane protein</topology>
    </subcellularLocation>
</comment>
<evidence type="ECO:0000256" key="2">
    <source>
        <dbReference type="ARBA" id="ARBA00007617"/>
    </source>
</evidence>
<dbReference type="EMBL" id="CAWUFR010000095">
    <property type="protein sequence ID" value="CAK6966725.1"/>
    <property type="molecule type" value="Genomic_DNA"/>
</dbReference>
<accession>A0AAV1P5U9</accession>
<organism evidence="10 11">
    <name type="scientific">Scomber scombrus</name>
    <name type="common">Atlantic mackerel</name>
    <name type="synonym">Scomber vernalis</name>
    <dbReference type="NCBI Taxonomy" id="13677"/>
    <lineage>
        <taxon>Eukaryota</taxon>
        <taxon>Metazoa</taxon>
        <taxon>Chordata</taxon>
        <taxon>Craniata</taxon>
        <taxon>Vertebrata</taxon>
        <taxon>Euteleostomi</taxon>
        <taxon>Actinopterygii</taxon>
        <taxon>Neopterygii</taxon>
        <taxon>Teleostei</taxon>
        <taxon>Neoteleostei</taxon>
        <taxon>Acanthomorphata</taxon>
        <taxon>Pelagiaria</taxon>
        <taxon>Scombriformes</taxon>
        <taxon>Scombridae</taxon>
        <taxon>Scomber</taxon>
    </lineage>
</organism>
<dbReference type="PANTHER" id="PTHR13678">
    <property type="entry name" value="VACUOLAR PROTEIN SORTING-ASSOCIATED PROTEIN 37"/>
    <property type="match status" value="1"/>
</dbReference>
<dbReference type="GO" id="GO:0031902">
    <property type="term" value="C:late endosome membrane"/>
    <property type="evidence" value="ECO:0007669"/>
    <property type="project" value="UniProtKB-SubCell"/>
</dbReference>
<feature type="domain" description="VPS37 C-terminal" evidence="9">
    <location>
        <begin position="81"/>
        <end position="167"/>
    </location>
</feature>
<protein>
    <submittedName>
        <fullName evidence="10">Vacuolar protein sorting-associated protein 37D-like isoform X1</fullName>
    </submittedName>
</protein>
<evidence type="ECO:0000313" key="11">
    <source>
        <dbReference type="Proteomes" id="UP001314229"/>
    </source>
</evidence>
<sequence>MSLSVQFGVLRTRELRELLEDEHKINHIVRCSEKFQGLQRAKEKMLLSNQKLAKETLSQKSKFKDAKLLLAMKYQELEKLRSIIQAKQEQLAEKYSVHYAQQCLLKKINHAEEECELLLQRFVEGETLLAVFLDSFLSSQKQQHIKLVLLKKLQERTELKSAERLSEIPPQYFSVGFHQQIHNHCLPVCNLTTAFVLPACCHSLTSLPILPRPFLLPFGAHIHTAQCPQHLSLCFDHIESPHPGKFPKWPTRPVRLQPLKVEHRRHQQAPQ</sequence>
<comment type="function">
    <text evidence="6">Component of the ESCRT-I complex, a regulator of vesicular trafficking process. Required for the sorting of endocytic ubiquitinated cargos into multivesicular bodies. May be involved in cell growth and differentiation.</text>
</comment>
<dbReference type="GO" id="GO:0006623">
    <property type="term" value="P:protein targeting to vacuole"/>
    <property type="evidence" value="ECO:0007669"/>
    <property type="project" value="TreeGrafter"/>
</dbReference>
<evidence type="ECO:0000256" key="7">
    <source>
        <dbReference type="PROSITE-ProRule" id="PRU00646"/>
    </source>
</evidence>
<evidence type="ECO:0000256" key="4">
    <source>
        <dbReference type="ARBA" id="ARBA00022753"/>
    </source>
</evidence>
<evidence type="ECO:0000256" key="8">
    <source>
        <dbReference type="SAM" id="Coils"/>
    </source>
</evidence>
<comment type="caution">
    <text evidence="10">The sequence shown here is derived from an EMBL/GenBank/DDBJ whole genome shotgun (WGS) entry which is preliminary data.</text>
</comment>
<evidence type="ECO:0000313" key="10">
    <source>
        <dbReference type="EMBL" id="CAK6966725.1"/>
    </source>
</evidence>
<gene>
    <name evidence="10" type="ORF">FSCOSCO3_A003485</name>
</gene>
<keyword evidence="5 7" id="KW-0653">Protein transport</keyword>
<dbReference type="AlphaFoldDB" id="A0AAV1P5U9"/>
<feature type="coiled-coil region" evidence="8">
    <location>
        <begin position="70"/>
        <end position="121"/>
    </location>
</feature>
<name>A0AAV1P5U9_SCOSC</name>
<dbReference type="GO" id="GO:0043162">
    <property type="term" value="P:ubiquitin-dependent protein catabolic process via the multivesicular body sorting pathway"/>
    <property type="evidence" value="ECO:0007669"/>
    <property type="project" value="TreeGrafter"/>
</dbReference>
<dbReference type="Proteomes" id="UP001314229">
    <property type="component" value="Unassembled WGS sequence"/>
</dbReference>
<comment type="similarity">
    <text evidence="2">Belongs to the VPS37 family.</text>
</comment>
<keyword evidence="8" id="KW-0175">Coiled coil</keyword>
<evidence type="ECO:0000256" key="3">
    <source>
        <dbReference type="ARBA" id="ARBA00022448"/>
    </source>
</evidence>
<keyword evidence="4" id="KW-0967">Endosome</keyword>
<dbReference type="PANTHER" id="PTHR13678:SF24">
    <property type="entry name" value="SI:CH211-284F22.3"/>
    <property type="match status" value="1"/>
</dbReference>
<dbReference type="PROSITE" id="PS51314">
    <property type="entry name" value="VPS37_C"/>
    <property type="match status" value="1"/>
</dbReference>
<keyword evidence="11" id="KW-1185">Reference proteome</keyword>
<dbReference type="InterPro" id="IPR009851">
    <property type="entry name" value="Mod_r"/>
</dbReference>
<evidence type="ECO:0000256" key="6">
    <source>
        <dbReference type="ARBA" id="ARBA00025010"/>
    </source>
</evidence>
<evidence type="ECO:0000256" key="5">
    <source>
        <dbReference type="ARBA" id="ARBA00022927"/>
    </source>
</evidence>
<dbReference type="GO" id="GO:0000813">
    <property type="term" value="C:ESCRT I complex"/>
    <property type="evidence" value="ECO:0007669"/>
    <property type="project" value="UniProtKB-ARBA"/>
</dbReference>